<dbReference type="OMA" id="NTMSHII"/>
<protein>
    <submittedName>
        <fullName evidence="2">Uncharacterized protein</fullName>
    </submittedName>
</protein>
<keyword evidence="1" id="KW-1133">Transmembrane helix</keyword>
<accession>A0A8W8JGT1</accession>
<evidence type="ECO:0000256" key="1">
    <source>
        <dbReference type="SAM" id="Phobius"/>
    </source>
</evidence>
<keyword evidence="3" id="KW-1185">Reference proteome</keyword>
<reference evidence="2" key="1">
    <citation type="submission" date="2022-08" db="UniProtKB">
        <authorList>
            <consortium name="EnsemblMetazoa"/>
        </authorList>
    </citation>
    <scope>IDENTIFICATION</scope>
    <source>
        <strain evidence="2">05x7-T-G4-1.051#20</strain>
    </source>
</reference>
<proteinExistence type="predicted"/>
<sequence>MDLYRLVFDCLTLIAFSKFFVNSNECNDISAATAKIVKSCPQNHKEWIEAAARKGCEQMAHFCSSSEYHCVINAWGNETIEVCAPKQQIVGNNCAEYSQGGKRIQRNRNVPCRNCPSFYQSNESFNYQECYEHVKNAKTSHTTQLTTESISVESTEEKVYQSTSVTPMENSARLVQNIDNQNTMSHIIIICVCVVVGLAGIIIVFTVKQRSWANKICSHFKSIFLQSEESKKTKPDSAIRNVEEGPGVQNCLLEKETQIQDVFYKLNESSGNANSNAVSS</sequence>
<dbReference type="Proteomes" id="UP000005408">
    <property type="component" value="Unassembled WGS sequence"/>
</dbReference>
<organism evidence="2 3">
    <name type="scientific">Magallana gigas</name>
    <name type="common">Pacific oyster</name>
    <name type="synonym">Crassostrea gigas</name>
    <dbReference type="NCBI Taxonomy" id="29159"/>
    <lineage>
        <taxon>Eukaryota</taxon>
        <taxon>Metazoa</taxon>
        <taxon>Spiralia</taxon>
        <taxon>Lophotrochozoa</taxon>
        <taxon>Mollusca</taxon>
        <taxon>Bivalvia</taxon>
        <taxon>Autobranchia</taxon>
        <taxon>Pteriomorphia</taxon>
        <taxon>Ostreida</taxon>
        <taxon>Ostreoidea</taxon>
        <taxon>Ostreidae</taxon>
        <taxon>Magallana</taxon>
    </lineage>
</organism>
<dbReference type="AlphaFoldDB" id="A0A8W8JGT1"/>
<name>A0A8W8JGT1_MAGGI</name>
<evidence type="ECO:0000313" key="3">
    <source>
        <dbReference type="Proteomes" id="UP000005408"/>
    </source>
</evidence>
<dbReference type="EnsemblMetazoa" id="G19298.2">
    <property type="protein sequence ID" value="G19298.2:cds"/>
    <property type="gene ID" value="G19298"/>
</dbReference>
<keyword evidence="1" id="KW-0812">Transmembrane</keyword>
<evidence type="ECO:0000313" key="2">
    <source>
        <dbReference type="EnsemblMetazoa" id="G19298.2:cds"/>
    </source>
</evidence>
<keyword evidence="1" id="KW-0472">Membrane</keyword>
<feature type="transmembrane region" description="Helical" evidence="1">
    <location>
        <begin position="187"/>
        <end position="207"/>
    </location>
</feature>